<accession>A0ACC1J459</accession>
<organism evidence="1 2">
    <name type="scientific">Linderina macrospora</name>
    <dbReference type="NCBI Taxonomy" id="4868"/>
    <lineage>
        <taxon>Eukaryota</taxon>
        <taxon>Fungi</taxon>
        <taxon>Fungi incertae sedis</taxon>
        <taxon>Zoopagomycota</taxon>
        <taxon>Kickxellomycotina</taxon>
        <taxon>Kickxellomycetes</taxon>
        <taxon>Kickxellales</taxon>
        <taxon>Kickxellaceae</taxon>
        <taxon>Linderina</taxon>
    </lineage>
</organism>
<proteinExistence type="predicted"/>
<sequence>MSIVEKAAKLLLHSPPGEVDDVFNDIRGIVSDDDALQEHIEGVLAESNMQHFLVVDVPDTDSK</sequence>
<name>A0ACC1J459_9FUNG</name>
<protein>
    <submittedName>
        <fullName evidence="1">F-actin-capping protein subunit alpha</fullName>
    </submittedName>
</protein>
<dbReference type="EMBL" id="JANBPW010003804">
    <property type="protein sequence ID" value="KAJ1936642.1"/>
    <property type="molecule type" value="Genomic_DNA"/>
</dbReference>
<evidence type="ECO:0000313" key="1">
    <source>
        <dbReference type="EMBL" id="KAJ1936642.1"/>
    </source>
</evidence>
<comment type="caution">
    <text evidence="1">The sequence shown here is derived from an EMBL/GenBank/DDBJ whole genome shotgun (WGS) entry which is preliminary data.</text>
</comment>
<feature type="non-terminal residue" evidence="1">
    <location>
        <position position="63"/>
    </location>
</feature>
<evidence type="ECO:0000313" key="2">
    <source>
        <dbReference type="Proteomes" id="UP001150603"/>
    </source>
</evidence>
<keyword evidence="2" id="KW-1185">Reference proteome</keyword>
<dbReference type="Proteomes" id="UP001150603">
    <property type="component" value="Unassembled WGS sequence"/>
</dbReference>
<reference evidence="1" key="1">
    <citation type="submission" date="2022-07" db="EMBL/GenBank/DDBJ databases">
        <title>Phylogenomic reconstructions and comparative analyses of Kickxellomycotina fungi.</title>
        <authorList>
            <person name="Reynolds N.K."/>
            <person name="Stajich J.E."/>
            <person name="Barry K."/>
            <person name="Grigoriev I.V."/>
            <person name="Crous P."/>
            <person name="Smith M.E."/>
        </authorList>
    </citation>
    <scope>NUCLEOTIDE SEQUENCE</scope>
    <source>
        <strain evidence="1">NRRL 5244</strain>
    </source>
</reference>
<gene>
    <name evidence="1" type="primary">CAP1</name>
    <name evidence="1" type="ORF">FBU59_004988</name>
</gene>